<evidence type="ECO:0000256" key="4">
    <source>
        <dbReference type="SAM" id="MobiDB-lite"/>
    </source>
</evidence>
<dbReference type="WBParaSite" id="scaffold20302_cov220.g19450">
    <property type="protein sequence ID" value="scaffold20302_cov220.g19450"/>
    <property type="gene ID" value="scaffold20302_cov220.g19450"/>
</dbReference>
<evidence type="ECO:0000313" key="7">
    <source>
        <dbReference type="WBParaSite" id="scaffold20302_cov220.g19450"/>
    </source>
</evidence>
<sequence length="223" mass="25866">MFLCLKNSQSNFEIISVGITECEKSERCEFKRGKEYSLQIGFKPDKKVDNLKTLAHIGDARGALTRFHVDNEDACIESNITCPLMPNKIYWYKQSVLLLHEYPIVDLQVNWLLINPDAEKNDKGLPTSRDKKYESNKKKHGLRATEGSRGTQQFLKIFLKTKARGSTQGKAVWWLPDEYADWPWSVDLQYRLIKLSGCKELDKSMTQPVILENVQDKNVREFY</sequence>
<dbReference type="InterPro" id="IPR014756">
    <property type="entry name" value="Ig_E-set"/>
</dbReference>
<dbReference type="AlphaFoldDB" id="A0A915LZ40"/>
<accession>A0A915LZ40</accession>
<keyword evidence="3" id="KW-0964">Secreted</keyword>
<comment type="subcellular location">
    <subcellularLocation>
        <location evidence="1">Secreted</location>
    </subcellularLocation>
</comment>
<dbReference type="Gene3D" id="2.60.40.770">
    <property type="match status" value="1"/>
</dbReference>
<dbReference type="Proteomes" id="UP000887561">
    <property type="component" value="Unplaced"/>
</dbReference>
<comment type="similarity">
    <text evidence="2">Belongs to the NPC2 family.</text>
</comment>
<name>A0A915LZ40_MELJA</name>
<feature type="region of interest" description="Disordered" evidence="4">
    <location>
        <begin position="123"/>
        <end position="146"/>
    </location>
</feature>
<keyword evidence="6" id="KW-1185">Reference proteome</keyword>
<feature type="domain" description="MD-2-related lipid-recognition" evidence="5">
    <location>
        <begin position="6"/>
        <end position="118"/>
    </location>
</feature>
<evidence type="ECO:0000313" key="6">
    <source>
        <dbReference type="Proteomes" id="UP000887561"/>
    </source>
</evidence>
<dbReference type="GO" id="GO:0005576">
    <property type="term" value="C:extracellular region"/>
    <property type="evidence" value="ECO:0007669"/>
    <property type="project" value="UniProtKB-SubCell"/>
</dbReference>
<feature type="compositionally biased region" description="Basic and acidic residues" evidence="4">
    <location>
        <begin position="123"/>
        <end position="136"/>
    </location>
</feature>
<dbReference type="FunFam" id="2.60.40.770:FF:000001">
    <property type="entry name" value="NPC intracellular cholesterol transporter 2"/>
    <property type="match status" value="1"/>
</dbReference>
<dbReference type="SUPFAM" id="SSF81296">
    <property type="entry name" value="E set domains"/>
    <property type="match status" value="1"/>
</dbReference>
<dbReference type="InterPro" id="IPR003172">
    <property type="entry name" value="ML_dom"/>
</dbReference>
<evidence type="ECO:0000256" key="1">
    <source>
        <dbReference type="ARBA" id="ARBA00004613"/>
    </source>
</evidence>
<protein>
    <submittedName>
        <fullName evidence="7">MD-2-related lipid-recognition domain-containing protein</fullName>
    </submittedName>
</protein>
<dbReference type="Pfam" id="PF02221">
    <property type="entry name" value="E1_DerP2_DerF2"/>
    <property type="match status" value="1"/>
</dbReference>
<reference evidence="7" key="1">
    <citation type="submission" date="2022-11" db="UniProtKB">
        <authorList>
            <consortium name="WormBaseParasite"/>
        </authorList>
    </citation>
    <scope>IDENTIFICATION</scope>
</reference>
<dbReference type="SMART" id="SM00737">
    <property type="entry name" value="ML"/>
    <property type="match status" value="1"/>
</dbReference>
<organism evidence="6 7">
    <name type="scientific">Meloidogyne javanica</name>
    <name type="common">Root-knot nematode worm</name>
    <dbReference type="NCBI Taxonomy" id="6303"/>
    <lineage>
        <taxon>Eukaryota</taxon>
        <taxon>Metazoa</taxon>
        <taxon>Ecdysozoa</taxon>
        <taxon>Nematoda</taxon>
        <taxon>Chromadorea</taxon>
        <taxon>Rhabditida</taxon>
        <taxon>Tylenchina</taxon>
        <taxon>Tylenchomorpha</taxon>
        <taxon>Tylenchoidea</taxon>
        <taxon>Meloidogynidae</taxon>
        <taxon>Meloidogyninae</taxon>
        <taxon>Meloidogyne</taxon>
        <taxon>Meloidogyne incognita group</taxon>
    </lineage>
</organism>
<evidence type="ECO:0000259" key="5">
    <source>
        <dbReference type="SMART" id="SM00737"/>
    </source>
</evidence>
<evidence type="ECO:0000256" key="3">
    <source>
        <dbReference type="ARBA" id="ARBA00022525"/>
    </source>
</evidence>
<evidence type="ECO:0000256" key="2">
    <source>
        <dbReference type="ARBA" id="ARBA00006370"/>
    </source>
</evidence>
<proteinExistence type="inferred from homology"/>